<evidence type="ECO:0000313" key="2">
    <source>
        <dbReference type="Proteomes" id="UP001416858"/>
    </source>
</evidence>
<dbReference type="Gene3D" id="3.40.50.300">
    <property type="entry name" value="P-loop containing nucleotide triphosphate hydrolases"/>
    <property type="match status" value="1"/>
</dbReference>
<sequence length="232" mass="26255">MMHHPILVCGCPGSGTSLLAKMLRHSGVFLGADAGPINDRKFHESVSFRDANNRILSSTIDFPHSPKGVIQFRKHNERMSANLDTILRSIDAAAIQQRFWGAEDRDQPWGWKDPRNSATALVWKSHFPDLRILMLERQWRKSVATERANSLAGEWFRKQSCADIRHLYQNPVGIDRADIIYVDFDRLIASGDELNATLTALGLDHHRVENFQGFSAKVGLESPSQWVRANRA</sequence>
<protein>
    <recommendedName>
        <fullName evidence="3">Sulfotransferase family protein</fullName>
    </recommendedName>
</protein>
<gene>
    <name evidence="1" type="ORF">Rcae01_04919</name>
</gene>
<dbReference type="RefSeq" id="WP_345686472.1">
    <property type="nucleotide sequence ID" value="NZ_BAABRO010000013.1"/>
</dbReference>
<dbReference type="SUPFAM" id="SSF52540">
    <property type="entry name" value="P-loop containing nucleoside triphosphate hydrolases"/>
    <property type="match status" value="1"/>
</dbReference>
<evidence type="ECO:0000313" key="1">
    <source>
        <dbReference type="EMBL" id="GAA5509420.1"/>
    </source>
</evidence>
<accession>A0ABP9VYR5</accession>
<name>A0ABP9VYR5_9BACT</name>
<comment type="caution">
    <text evidence="1">The sequence shown here is derived from an EMBL/GenBank/DDBJ whole genome shotgun (WGS) entry which is preliminary data.</text>
</comment>
<organism evidence="1 2">
    <name type="scientific">Novipirellula caenicola</name>
    <dbReference type="NCBI Taxonomy" id="1536901"/>
    <lineage>
        <taxon>Bacteria</taxon>
        <taxon>Pseudomonadati</taxon>
        <taxon>Planctomycetota</taxon>
        <taxon>Planctomycetia</taxon>
        <taxon>Pirellulales</taxon>
        <taxon>Pirellulaceae</taxon>
        <taxon>Novipirellula</taxon>
    </lineage>
</organism>
<keyword evidence="2" id="KW-1185">Reference proteome</keyword>
<dbReference type="Pfam" id="PF13469">
    <property type="entry name" value="Sulfotransfer_3"/>
    <property type="match status" value="1"/>
</dbReference>
<dbReference type="InterPro" id="IPR027417">
    <property type="entry name" value="P-loop_NTPase"/>
</dbReference>
<proteinExistence type="predicted"/>
<dbReference type="EMBL" id="BAABRO010000013">
    <property type="protein sequence ID" value="GAA5509420.1"/>
    <property type="molecule type" value="Genomic_DNA"/>
</dbReference>
<reference evidence="1 2" key="1">
    <citation type="submission" date="2024-02" db="EMBL/GenBank/DDBJ databases">
        <title>Rhodopirellula caenicola NBRC 110016.</title>
        <authorList>
            <person name="Ichikawa N."/>
            <person name="Katano-Makiyama Y."/>
            <person name="Hidaka K."/>
        </authorList>
    </citation>
    <scope>NUCLEOTIDE SEQUENCE [LARGE SCALE GENOMIC DNA]</scope>
    <source>
        <strain evidence="1 2">NBRC 110016</strain>
    </source>
</reference>
<dbReference type="Proteomes" id="UP001416858">
    <property type="component" value="Unassembled WGS sequence"/>
</dbReference>
<evidence type="ECO:0008006" key="3">
    <source>
        <dbReference type="Google" id="ProtNLM"/>
    </source>
</evidence>